<keyword evidence="1" id="KW-0732">Signal</keyword>
<organism evidence="2 3">
    <name type="scientific">Hyphomicrobium album</name>
    <dbReference type="NCBI Taxonomy" id="2665159"/>
    <lineage>
        <taxon>Bacteria</taxon>
        <taxon>Pseudomonadati</taxon>
        <taxon>Pseudomonadota</taxon>
        <taxon>Alphaproteobacteria</taxon>
        <taxon>Hyphomicrobiales</taxon>
        <taxon>Hyphomicrobiaceae</taxon>
        <taxon>Hyphomicrobium</taxon>
    </lineage>
</organism>
<keyword evidence="3" id="KW-1185">Reference proteome</keyword>
<evidence type="ECO:0000313" key="2">
    <source>
        <dbReference type="EMBL" id="MTD94124.1"/>
    </source>
</evidence>
<dbReference type="EMBL" id="WMBQ01000001">
    <property type="protein sequence ID" value="MTD94124.1"/>
    <property type="molecule type" value="Genomic_DNA"/>
</dbReference>
<gene>
    <name evidence="2" type="ORF">GIW81_07205</name>
</gene>
<dbReference type="Proteomes" id="UP000440694">
    <property type="component" value="Unassembled WGS sequence"/>
</dbReference>
<accession>A0A6I3KGP4</accession>
<dbReference type="AlphaFoldDB" id="A0A6I3KGP4"/>
<evidence type="ECO:0000256" key="1">
    <source>
        <dbReference type="SAM" id="SignalP"/>
    </source>
</evidence>
<proteinExistence type="predicted"/>
<protein>
    <submittedName>
        <fullName evidence="2">Uncharacterized protein</fullName>
    </submittedName>
</protein>
<evidence type="ECO:0000313" key="3">
    <source>
        <dbReference type="Proteomes" id="UP000440694"/>
    </source>
</evidence>
<reference evidence="2 3" key="1">
    <citation type="submission" date="2019-11" db="EMBL/GenBank/DDBJ databases">
        <title>Identification of a novel strain.</title>
        <authorList>
            <person name="Xu Q."/>
            <person name="Wang G."/>
        </authorList>
    </citation>
    <scope>NUCLEOTIDE SEQUENCE [LARGE SCALE GENOMIC DNA]</scope>
    <source>
        <strain evidence="3">xq</strain>
    </source>
</reference>
<feature type="chain" id="PRO_5026327861" evidence="1">
    <location>
        <begin position="25"/>
        <end position="182"/>
    </location>
</feature>
<name>A0A6I3KGP4_9HYPH</name>
<feature type="signal peptide" evidence="1">
    <location>
        <begin position="1"/>
        <end position="24"/>
    </location>
</feature>
<sequence length="182" mass="18809">MRSTELRGVAFAVALALLALPALAQDAAPKAAPEKGMSGGCEAFKWPLDKERAAFDAAALEKAASGAARGPLKEQAFALALVPAKDVAFTVQPAKKKNDGFVGLVAFAAPEKPGVYQVTLSGEGWIDLVQEGKTLDASDHSGAKNCPGLRKSVRFMLGAAPVALQISNAVADTIKVGIRPVE</sequence>
<dbReference type="RefSeq" id="WP_154738591.1">
    <property type="nucleotide sequence ID" value="NZ_WMBQ01000001.1"/>
</dbReference>
<comment type="caution">
    <text evidence="2">The sequence shown here is derived from an EMBL/GenBank/DDBJ whole genome shotgun (WGS) entry which is preliminary data.</text>
</comment>